<feature type="compositionally biased region" description="Basic and acidic residues" evidence="1">
    <location>
        <begin position="216"/>
        <end position="237"/>
    </location>
</feature>
<evidence type="ECO:0000259" key="2">
    <source>
        <dbReference type="Pfam" id="PF08044"/>
    </source>
</evidence>
<dbReference type="PANTHER" id="PTHR40763">
    <property type="entry name" value="MEMBRANE PROTEIN-RELATED"/>
    <property type="match status" value="1"/>
</dbReference>
<dbReference type="STRING" id="68231.AQJ30_20490"/>
<organism evidence="3 4">
    <name type="scientific">Streptomyces longwoodensis</name>
    <dbReference type="NCBI Taxonomy" id="68231"/>
    <lineage>
        <taxon>Bacteria</taxon>
        <taxon>Bacillati</taxon>
        <taxon>Actinomycetota</taxon>
        <taxon>Actinomycetes</taxon>
        <taxon>Kitasatosporales</taxon>
        <taxon>Streptomycetaceae</taxon>
        <taxon>Streptomyces</taxon>
    </lineage>
</organism>
<evidence type="ECO:0000313" key="4">
    <source>
        <dbReference type="Proteomes" id="UP000053271"/>
    </source>
</evidence>
<evidence type="ECO:0000313" key="3">
    <source>
        <dbReference type="EMBL" id="KUN36616.1"/>
    </source>
</evidence>
<feature type="region of interest" description="Disordered" evidence="1">
    <location>
        <begin position="215"/>
        <end position="281"/>
    </location>
</feature>
<dbReference type="RefSeq" id="WP_067236082.1">
    <property type="nucleotide sequence ID" value="NZ_KQ948555.1"/>
</dbReference>
<dbReference type="Proteomes" id="UP000053271">
    <property type="component" value="Unassembled WGS sequence"/>
</dbReference>
<protein>
    <recommendedName>
        <fullName evidence="2">DUF1707 domain-containing protein</fullName>
    </recommendedName>
</protein>
<feature type="region of interest" description="Disordered" evidence="1">
    <location>
        <begin position="1"/>
        <end position="22"/>
    </location>
</feature>
<dbReference type="Pfam" id="PF08044">
    <property type="entry name" value="DUF1707"/>
    <property type="match status" value="1"/>
</dbReference>
<accession>A0A101QUY0</accession>
<dbReference type="InterPro" id="IPR012551">
    <property type="entry name" value="DUF1707_SHOCT-like"/>
</dbReference>
<dbReference type="PANTHER" id="PTHR40763:SF4">
    <property type="entry name" value="DUF1707 DOMAIN-CONTAINING PROTEIN"/>
    <property type="match status" value="1"/>
</dbReference>
<dbReference type="AlphaFoldDB" id="A0A101QUY0"/>
<feature type="domain" description="DUF1707" evidence="2">
    <location>
        <begin position="15"/>
        <end position="67"/>
    </location>
</feature>
<feature type="compositionally biased region" description="Basic and acidic residues" evidence="1">
    <location>
        <begin position="246"/>
        <end position="281"/>
    </location>
</feature>
<sequence length="281" mass="30959">MTDDAADAAGTTPDLRASDADRERVAEVLRDAVAEGRLDMSEFEERLDATYKARTYRELAPITRDLPVAGVTPPPVVDLHKDPAPEGSWAGRVVGGADSGATPWAVAVMSGFERKGRWVVPRRMNCVAFWGGGELDLRQADFSAGEVEINCVAVMGGIQITVPPGVEVVVRGIGIMGGFDHREAGVPGDPGAPRVVVTGVAFWGGVGIERKKLRASKAERRREREARRELRREERGARGVQGAHRRMLEGHRDLLGEGRREAREEYREERRDRRDRRGYGE</sequence>
<comment type="caution">
    <text evidence="3">The sequence shown here is derived from an EMBL/GenBank/DDBJ whole genome shotgun (WGS) entry which is preliminary data.</text>
</comment>
<keyword evidence="4" id="KW-1185">Reference proteome</keyword>
<dbReference type="EMBL" id="LMWS01000023">
    <property type="protein sequence ID" value="KUN36616.1"/>
    <property type="molecule type" value="Genomic_DNA"/>
</dbReference>
<reference evidence="3 4" key="1">
    <citation type="submission" date="2015-10" db="EMBL/GenBank/DDBJ databases">
        <title>Draft genome sequence of Streptomyces longwoodensis DSM 41677, type strain for the species Streptomyces longwoodensis.</title>
        <authorList>
            <person name="Ruckert C."/>
            <person name="Winkler A."/>
            <person name="Kalinowski J."/>
            <person name="Kampfer P."/>
            <person name="Glaeser S."/>
        </authorList>
    </citation>
    <scope>NUCLEOTIDE SEQUENCE [LARGE SCALE GENOMIC DNA]</scope>
    <source>
        <strain evidence="3 4">DSM 41677</strain>
    </source>
</reference>
<name>A0A101QUY0_9ACTN</name>
<gene>
    <name evidence="3" type="ORF">AQJ30_20490</name>
</gene>
<dbReference type="GeneID" id="91426987"/>
<evidence type="ECO:0000256" key="1">
    <source>
        <dbReference type="SAM" id="MobiDB-lite"/>
    </source>
</evidence>
<proteinExistence type="predicted"/>